<feature type="domain" description="NAD-dependent epimerase/dehydratase" evidence="12">
    <location>
        <begin position="3"/>
        <end position="241"/>
    </location>
</feature>
<dbReference type="InterPro" id="IPR036291">
    <property type="entry name" value="NAD(P)-bd_dom_sf"/>
</dbReference>
<dbReference type="SUPFAM" id="SSF51735">
    <property type="entry name" value="NAD(P)-binding Rossmann-fold domains"/>
    <property type="match status" value="1"/>
</dbReference>
<comment type="catalytic activity">
    <reaction evidence="1">
        <text>UDP-alpha-D-glucose = UDP-alpha-D-galactose</text>
        <dbReference type="Rhea" id="RHEA:22168"/>
        <dbReference type="ChEBI" id="CHEBI:58885"/>
        <dbReference type="ChEBI" id="CHEBI:66914"/>
        <dbReference type="EC" id="5.1.3.2"/>
    </reaction>
</comment>
<dbReference type="InterPro" id="IPR005886">
    <property type="entry name" value="UDP_G4E"/>
</dbReference>
<dbReference type="RefSeq" id="WP_344507355.1">
    <property type="nucleotide sequence ID" value="NZ_BAAATU010000001.1"/>
</dbReference>
<evidence type="ECO:0000256" key="9">
    <source>
        <dbReference type="ARBA" id="ARBA00023277"/>
    </source>
</evidence>
<gene>
    <name evidence="13" type="primary">galE</name>
    <name evidence="13" type="ORF">ACFP1B_28455</name>
</gene>
<comment type="pathway">
    <text evidence="3">Carbohydrate metabolism; galactose metabolism.</text>
</comment>
<accession>A0ABW1GUT8</accession>
<dbReference type="PANTHER" id="PTHR43725:SF53">
    <property type="entry name" value="UDP-ARABINOSE 4-EPIMERASE 1"/>
    <property type="match status" value="1"/>
</dbReference>
<comment type="cofactor">
    <cofactor evidence="2">
        <name>NAD(+)</name>
        <dbReference type="ChEBI" id="CHEBI:57540"/>
    </cofactor>
</comment>
<evidence type="ECO:0000256" key="1">
    <source>
        <dbReference type="ARBA" id="ARBA00000083"/>
    </source>
</evidence>
<dbReference type="NCBIfam" id="TIGR01179">
    <property type="entry name" value="galE"/>
    <property type="match status" value="1"/>
</dbReference>
<dbReference type="Proteomes" id="UP001596200">
    <property type="component" value="Unassembled WGS sequence"/>
</dbReference>
<evidence type="ECO:0000313" key="13">
    <source>
        <dbReference type="EMBL" id="MFC5917329.1"/>
    </source>
</evidence>
<reference evidence="14" key="1">
    <citation type="journal article" date="2019" name="Int. J. Syst. Evol. Microbiol.">
        <title>The Global Catalogue of Microorganisms (GCM) 10K type strain sequencing project: providing services to taxonomists for standard genome sequencing and annotation.</title>
        <authorList>
            <consortium name="The Broad Institute Genomics Platform"/>
            <consortium name="The Broad Institute Genome Sequencing Center for Infectious Disease"/>
            <person name="Wu L."/>
            <person name="Ma J."/>
        </authorList>
    </citation>
    <scope>NUCLEOTIDE SEQUENCE [LARGE SCALE GENOMIC DNA]</scope>
    <source>
        <strain evidence="14">JCM 4147</strain>
    </source>
</reference>
<protein>
    <recommendedName>
        <fullName evidence="6">UDP-glucose 4-epimerase</fullName>
        <ecNumber evidence="5">5.1.3.2</ecNumber>
    </recommendedName>
    <alternativeName>
        <fullName evidence="11">Galactowaldenase</fullName>
    </alternativeName>
    <alternativeName>
        <fullName evidence="10">UDP-galactose 4-epimerase</fullName>
    </alternativeName>
</protein>
<evidence type="ECO:0000256" key="5">
    <source>
        <dbReference type="ARBA" id="ARBA00013189"/>
    </source>
</evidence>
<evidence type="ECO:0000256" key="11">
    <source>
        <dbReference type="ARBA" id="ARBA00033067"/>
    </source>
</evidence>
<evidence type="ECO:0000259" key="12">
    <source>
        <dbReference type="Pfam" id="PF01370"/>
    </source>
</evidence>
<keyword evidence="9" id="KW-0119">Carbohydrate metabolism</keyword>
<comment type="caution">
    <text evidence="13">The sequence shown here is derived from an EMBL/GenBank/DDBJ whole genome shotgun (WGS) entry which is preliminary data.</text>
</comment>
<proteinExistence type="inferred from homology"/>
<evidence type="ECO:0000256" key="4">
    <source>
        <dbReference type="ARBA" id="ARBA00007637"/>
    </source>
</evidence>
<dbReference type="Gene3D" id="3.40.50.720">
    <property type="entry name" value="NAD(P)-binding Rossmann-like Domain"/>
    <property type="match status" value="1"/>
</dbReference>
<dbReference type="InterPro" id="IPR001509">
    <property type="entry name" value="Epimerase_deHydtase"/>
</dbReference>
<organism evidence="13 14">
    <name type="scientific">Streptomyces pulveraceus</name>
    <dbReference type="NCBI Taxonomy" id="68258"/>
    <lineage>
        <taxon>Bacteria</taxon>
        <taxon>Bacillati</taxon>
        <taxon>Actinomycetota</taxon>
        <taxon>Actinomycetes</taxon>
        <taxon>Kitasatosporales</taxon>
        <taxon>Streptomycetaceae</taxon>
        <taxon>Streptomyces</taxon>
    </lineage>
</organism>
<dbReference type="EMBL" id="JBHSPU010000026">
    <property type="protein sequence ID" value="MFC5917329.1"/>
    <property type="molecule type" value="Genomic_DNA"/>
</dbReference>
<evidence type="ECO:0000256" key="8">
    <source>
        <dbReference type="ARBA" id="ARBA00023235"/>
    </source>
</evidence>
<evidence type="ECO:0000256" key="3">
    <source>
        <dbReference type="ARBA" id="ARBA00004947"/>
    </source>
</evidence>
<evidence type="ECO:0000256" key="10">
    <source>
        <dbReference type="ARBA" id="ARBA00031367"/>
    </source>
</evidence>
<dbReference type="Gene3D" id="3.90.25.10">
    <property type="entry name" value="UDP-galactose 4-epimerase, domain 1"/>
    <property type="match status" value="1"/>
</dbReference>
<keyword evidence="14" id="KW-1185">Reference proteome</keyword>
<evidence type="ECO:0000256" key="2">
    <source>
        <dbReference type="ARBA" id="ARBA00001911"/>
    </source>
</evidence>
<dbReference type="PROSITE" id="PS51257">
    <property type="entry name" value="PROKAR_LIPOPROTEIN"/>
    <property type="match status" value="1"/>
</dbReference>
<sequence length="346" mass="36838">MKVLIAGGAGYIGSTVASACSDAGITPVVLDNLVTGRQEFTHGRAFYKGDIADGPLIDRIFAEHPDIDAVVHCAALIVVPESVADPVGYYRANVAKSLEFVGHLLRNGRTRMIFSSSASIYAADADLTVDENSPLDPQSPYARTKAVCEAMFADIAATQPLRVLSLRYFNPIGADPKMRTGLQLRRPSHALGKMIQAQEEGVPFRVTGTDYPTRDGSGIRDYVHVWDLATAHVAALRAFDTLLPEREAEPGPGTGPGAVAGSTVINLGTGRGTTVRELLDAFNEVTGTPVPAVDAGARPGDAAGAYTRSDRAERLLGWRPRYSLAEGIRHSLEWAAVREDVLDGSA</sequence>
<name>A0ABW1GUT8_9ACTN</name>
<dbReference type="GO" id="GO:0003978">
    <property type="term" value="F:UDP-glucose 4-epimerase activity"/>
    <property type="evidence" value="ECO:0007669"/>
    <property type="project" value="UniProtKB-EC"/>
</dbReference>
<dbReference type="EC" id="5.1.3.2" evidence="5"/>
<dbReference type="Pfam" id="PF01370">
    <property type="entry name" value="Epimerase"/>
    <property type="match status" value="1"/>
</dbReference>
<evidence type="ECO:0000256" key="7">
    <source>
        <dbReference type="ARBA" id="ARBA00023027"/>
    </source>
</evidence>
<keyword evidence="8 13" id="KW-0413">Isomerase</keyword>
<comment type="similarity">
    <text evidence="4">Belongs to the NAD(P)-dependent epimerase/dehydratase family.</text>
</comment>
<evidence type="ECO:0000256" key="6">
    <source>
        <dbReference type="ARBA" id="ARBA00018569"/>
    </source>
</evidence>
<evidence type="ECO:0000313" key="14">
    <source>
        <dbReference type="Proteomes" id="UP001596200"/>
    </source>
</evidence>
<keyword evidence="7" id="KW-0520">NAD</keyword>
<dbReference type="PANTHER" id="PTHR43725">
    <property type="entry name" value="UDP-GLUCOSE 4-EPIMERASE"/>
    <property type="match status" value="1"/>
</dbReference>